<evidence type="ECO:0000313" key="1">
    <source>
        <dbReference type="EMBL" id="KNC81424.1"/>
    </source>
</evidence>
<gene>
    <name evidence="1" type="ORF">SARC_06240</name>
</gene>
<organism evidence="1 2">
    <name type="scientific">Sphaeroforma arctica JP610</name>
    <dbReference type="NCBI Taxonomy" id="667725"/>
    <lineage>
        <taxon>Eukaryota</taxon>
        <taxon>Ichthyosporea</taxon>
        <taxon>Ichthyophonida</taxon>
        <taxon>Sphaeroforma</taxon>
    </lineage>
</organism>
<dbReference type="RefSeq" id="XP_014155326.1">
    <property type="nucleotide sequence ID" value="XM_014299851.1"/>
</dbReference>
<sequence length="162" mass="17748">MSSISWTFERSRMNTVTGSILGYGIELVECGKHVIDIGSLVQGNRVRELSYTKTDKMTSQTEVLHKVGSAKDPGQPFVHPGESLNSRNNLIDVDDEDDFIISVLPNGFISGRSFEIDGFKLCGDVDVPKATSLTETIEATLESEYMPGRVVTKVHTAGRGMH</sequence>
<name>A0A0L0FXP6_9EUKA</name>
<dbReference type="GeneID" id="25906744"/>
<dbReference type="EMBL" id="KQ242034">
    <property type="protein sequence ID" value="KNC81424.1"/>
    <property type="molecule type" value="Genomic_DNA"/>
</dbReference>
<reference evidence="1 2" key="1">
    <citation type="submission" date="2011-02" db="EMBL/GenBank/DDBJ databases">
        <title>The Genome Sequence of Sphaeroforma arctica JP610.</title>
        <authorList>
            <consortium name="The Broad Institute Genome Sequencing Platform"/>
            <person name="Russ C."/>
            <person name="Cuomo C."/>
            <person name="Young S.K."/>
            <person name="Zeng Q."/>
            <person name="Gargeya S."/>
            <person name="Alvarado L."/>
            <person name="Berlin A."/>
            <person name="Chapman S.B."/>
            <person name="Chen Z."/>
            <person name="Freedman E."/>
            <person name="Gellesch M."/>
            <person name="Goldberg J."/>
            <person name="Griggs A."/>
            <person name="Gujja S."/>
            <person name="Heilman E."/>
            <person name="Heiman D."/>
            <person name="Howarth C."/>
            <person name="Mehta T."/>
            <person name="Neiman D."/>
            <person name="Pearson M."/>
            <person name="Roberts A."/>
            <person name="Saif S."/>
            <person name="Shea T."/>
            <person name="Shenoy N."/>
            <person name="Sisk P."/>
            <person name="Stolte C."/>
            <person name="Sykes S."/>
            <person name="White J."/>
            <person name="Yandava C."/>
            <person name="Burger G."/>
            <person name="Gray M.W."/>
            <person name="Holland P.W.H."/>
            <person name="King N."/>
            <person name="Lang F.B.F."/>
            <person name="Roger A.J."/>
            <person name="Ruiz-Trillo I."/>
            <person name="Haas B."/>
            <person name="Nusbaum C."/>
            <person name="Birren B."/>
        </authorList>
    </citation>
    <scope>NUCLEOTIDE SEQUENCE [LARGE SCALE GENOMIC DNA]</scope>
    <source>
        <strain evidence="1 2">JP610</strain>
    </source>
</reference>
<protein>
    <submittedName>
        <fullName evidence="1">Uncharacterized protein</fullName>
    </submittedName>
</protein>
<dbReference type="AlphaFoldDB" id="A0A0L0FXP6"/>
<evidence type="ECO:0000313" key="2">
    <source>
        <dbReference type="Proteomes" id="UP000054560"/>
    </source>
</evidence>
<proteinExistence type="predicted"/>
<keyword evidence="2" id="KW-1185">Reference proteome</keyword>
<dbReference type="Proteomes" id="UP000054560">
    <property type="component" value="Unassembled WGS sequence"/>
</dbReference>
<accession>A0A0L0FXP6</accession>